<proteinExistence type="predicted"/>
<feature type="compositionally biased region" description="Acidic residues" evidence="1">
    <location>
        <begin position="152"/>
        <end position="161"/>
    </location>
</feature>
<organism evidence="2">
    <name type="scientific">Ensete ventricosum</name>
    <name type="common">Abyssinian banana</name>
    <name type="synonym">Musa ensete</name>
    <dbReference type="NCBI Taxonomy" id="4639"/>
    <lineage>
        <taxon>Eukaryota</taxon>
        <taxon>Viridiplantae</taxon>
        <taxon>Streptophyta</taxon>
        <taxon>Embryophyta</taxon>
        <taxon>Tracheophyta</taxon>
        <taxon>Spermatophyta</taxon>
        <taxon>Magnoliopsida</taxon>
        <taxon>Liliopsida</taxon>
        <taxon>Zingiberales</taxon>
        <taxon>Musaceae</taxon>
        <taxon>Ensete</taxon>
    </lineage>
</organism>
<name>A0A445MBN3_ENSVE</name>
<feature type="region of interest" description="Disordered" evidence="1">
    <location>
        <begin position="1"/>
        <end position="24"/>
    </location>
</feature>
<evidence type="ECO:0000256" key="1">
    <source>
        <dbReference type="SAM" id="MobiDB-lite"/>
    </source>
</evidence>
<accession>A0A445MBN3</accession>
<sequence>MIEPIKESEEDDLKPKEENMKEDPQLADCATHTLAGHANPQAMKVEESLKQQSVTVLIETKSTNNFMNTWCAIYKGHEEASIRAADQDPKSWSLSLEDKTDLKRTGLLGPQLMANGGDNSNDKGQSKSREEAGGVGCSRGVGIHKQGAGPTVEEEEAGDGR</sequence>
<feature type="compositionally biased region" description="Basic and acidic residues" evidence="1">
    <location>
        <begin position="120"/>
        <end position="132"/>
    </location>
</feature>
<dbReference type="AlphaFoldDB" id="A0A445MBN3"/>
<feature type="region of interest" description="Disordered" evidence="1">
    <location>
        <begin position="106"/>
        <end position="161"/>
    </location>
</feature>
<protein>
    <submittedName>
        <fullName evidence="2">Uncharacterized protein</fullName>
    </submittedName>
</protein>
<dbReference type="EMBL" id="KV875565">
    <property type="protein sequence ID" value="RZR71661.1"/>
    <property type="molecule type" value="Genomic_DNA"/>
</dbReference>
<gene>
    <name evidence="2" type="ORF">BHM03_00006262</name>
</gene>
<dbReference type="Proteomes" id="UP000290560">
    <property type="component" value="Unassembled WGS sequence"/>
</dbReference>
<reference evidence="2" key="1">
    <citation type="journal article" date="2018" name="Data Brief">
        <title>Genome sequence data from 17 accessions of Ensete ventricosum, a staple food crop for millions in Ethiopia.</title>
        <authorList>
            <person name="Yemataw Z."/>
            <person name="Muzemil S."/>
            <person name="Ambachew D."/>
            <person name="Tripathi L."/>
            <person name="Tesfaye K."/>
            <person name="Chala A."/>
            <person name="Farbos A."/>
            <person name="O'Neill P."/>
            <person name="Moore K."/>
            <person name="Grant M."/>
            <person name="Studholme D.J."/>
        </authorList>
    </citation>
    <scope>NUCLEOTIDE SEQUENCE [LARGE SCALE GENOMIC DNA]</scope>
    <source>
        <tissue evidence="2">Leaf</tissue>
    </source>
</reference>
<evidence type="ECO:0000313" key="2">
    <source>
        <dbReference type="EMBL" id="RZR71661.1"/>
    </source>
</evidence>